<dbReference type="KEGG" id="bmic:BMR1_02g03200"/>
<proteinExistence type="predicted"/>
<reference evidence="1 2" key="3">
    <citation type="journal article" date="2016" name="Sci. Rep.">
        <title>Genome-wide diversity and gene expression profiling of Babesia microti isolates identify polymorphic genes that mediate host-pathogen interactions.</title>
        <authorList>
            <person name="Silva J.C."/>
            <person name="Cornillot E."/>
            <person name="McCracken C."/>
            <person name="Usmani-Brown S."/>
            <person name="Dwivedi A."/>
            <person name="Ifeonu O.O."/>
            <person name="Crabtree J."/>
            <person name="Gotia H.T."/>
            <person name="Virji A.Z."/>
            <person name="Reynes C."/>
            <person name="Colinge J."/>
            <person name="Kumar V."/>
            <person name="Lawres L."/>
            <person name="Pazzi J.E."/>
            <person name="Pablo J.V."/>
            <person name="Hung C."/>
            <person name="Brancato J."/>
            <person name="Kumari P."/>
            <person name="Orvis J."/>
            <person name="Tretina K."/>
            <person name="Chibucos M."/>
            <person name="Ott S."/>
            <person name="Sadzewicz L."/>
            <person name="Sengamalay N."/>
            <person name="Shetty A.C."/>
            <person name="Su Q."/>
            <person name="Tallon L."/>
            <person name="Fraser C.M."/>
            <person name="Frutos R."/>
            <person name="Molina D.M."/>
            <person name="Krause P.J."/>
            <person name="Ben Mamoun C."/>
        </authorList>
    </citation>
    <scope>NUCLEOTIDE SEQUENCE [LARGE SCALE GENOMIC DNA]</scope>
    <source>
        <strain evidence="1 2">RI</strain>
    </source>
</reference>
<evidence type="ECO:0000313" key="1">
    <source>
        <dbReference type="EMBL" id="CCF73793.1"/>
    </source>
</evidence>
<sequence length="107" mass="11589">MPLAVAGTAVNIPRVLDHSQQQNVPAQNPFIIVASLICFMGVHNKSPEITIIGIICMLEIYLSLDYGQFNFSNLSPLFGLIPMFASGYTTPIPPNTGGKIIVEKVET</sequence>
<accession>I7I8W4</accession>
<dbReference type="GeneID" id="24424423"/>
<dbReference type="AlphaFoldDB" id="I7I8W4"/>
<organism evidence="1 2">
    <name type="scientific">Babesia microti (strain RI)</name>
    <dbReference type="NCBI Taxonomy" id="1133968"/>
    <lineage>
        <taxon>Eukaryota</taxon>
        <taxon>Sar</taxon>
        <taxon>Alveolata</taxon>
        <taxon>Apicomplexa</taxon>
        <taxon>Aconoidasida</taxon>
        <taxon>Piroplasmida</taxon>
        <taxon>Babesiidae</taxon>
        <taxon>Babesia</taxon>
    </lineage>
</organism>
<reference evidence="1 2" key="1">
    <citation type="journal article" date="2012" name="Nucleic Acids Res.">
        <title>Sequencing of the smallest Apicomplexan genome from the human pathogen Babesia microti.</title>
        <authorList>
            <person name="Cornillot E."/>
            <person name="Hadj-Kaddour K."/>
            <person name="Dassouli A."/>
            <person name="Noel B."/>
            <person name="Ranwez V."/>
            <person name="Vacherie B."/>
            <person name="Augagneur Y."/>
            <person name="Bres V."/>
            <person name="Duclos A."/>
            <person name="Randazzo S."/>
            <person name="Carcy B."/>
            <person name="Debierre-Grockiego F."/>
            <person name="Delbecq S."/>
            <person name="Moubri-Menage K."/>
            <person name="Shams-Eldin H."/>
            <person name="Usmani-Brown S."/>
            <person name="Bringaud F."/>
            <person name="Wincker P."/>
            <person name="Vivares C.P."/>
            <person name="Schwarz R.T."/>
            <person name="Schetters T.P."/>
            <person name="Krause P.J."/>
            <person name="Gorenflot A."/>
            <person name="Berry V."/>
            <person name="Barbe V."/>
            <person name="Ben Mamoun C."/>
        </authorList>
    </citation>
    <scope>NUCLEOTIDE SEQUENCE [LARGE SCALE GENOMIC DNA]</scope>
    <source>
        <strain evidence="1 2">RI</strain>
    </source>
</reference>
<name>I7I8W4_BABMR</name>
<reference evidence="1 2" key="2">
    <citation type="journal article" date="2013" name="PLoS ONE">
        <title>Whole genome mapping and re-organization of the nuclear and mitochondrial genomes of Babesia microti isolates.</title>
        <authorList>
            <person name="Cornillot E."/>
            <person name="Dassouli A."/>
            <person name="Garg A."/>
            <person name="Pachikara N."/>
            <person name="Randazzo S."/>
            <person name="Depoix D."/>
            <person name="Carcy B."/>
            <person name="Delbecq S."/>
            <person name="Frutos R."/>
            <person name="Silva J.C."/>
            <person name="Sutton R."/>
            <person name="Krause P.J."/>
            <person name="Mamoun C.B."/>
        </authorList>
    </citation>
    <scope>NUCLEOTIDE SEQUENCE [LARGE SCALE GENOMIC DNA]</scope>
    <source>
        <strain evidence="1 2">RI</strain>
    </source>
</reference>
<dbReference type="Proteomes" id="UP000002899">
    <property type="component" value="Chromosome II"/>
</dbReference>
<dbReference type="RefSeq" id="XP_012648402.1">
    <property type="nucleotide sequence ID" value="XM_012792948.1"/>
</dbReference>
<keyword evidence="2" id="KW-1185">Reference proteome</keyword>
<evidence type="ECO:0000313" key="2">
    <source>
        <dbReference type="Proteomes" id="UP000002899"/>
    </source>
</evidence>
<dbReference type="EMBL" id="FO082872">
    <property type="protein sequence ID" value="CCF73793.1"/>
    <property type="molecule type" value="Genomic_DNA"/>
</dbReference>
<dbReference type="VEuPathDB" id="PiroplasmaDB:BMR1_02g03200"/>
<protein>
    <submittedName>
        <fullName evidence="1">Uncharacterized protein</fullName>
    </submittedName>
</protein>